<dbReference type="STRING" id="697581.TCARB_1676"/>
<organism evidence="2 3">
    <name type="scientific">Thermofilum adornatum 1505</name>
    <dbReference type="NCBI Taxonomy" id="697581"/>
    <lineage>
        <taxon>Archaea</taxon>
        <taxon>Thermoproteota</taxon>
        <taxon>Thermoprotei</taxon>
        <taxon>Thermofilales</taxon>
        <taxon>Thermofilaceae</taxon>
        <taxon>Thermofilum</taxon>
    </lineage>
</organism>
<dbReference type="KEGG" id="tcb:TCARB_1676"/>
<evidence type="ECO:0000256" key="1">
    <source>
        <dbReference type="SAM" id="Phobius"/>
    </source>
</evidence>
<dbReference type="GeneID" id="16573258"/>
<accession>A0A3G1A6U5</accession>
<dbReference type="SUPFAM" id="SSF103456">
    <property type="entry name" value="Preprotein translocase SecE subunit"/>
    <property type="match status" value="1"/>
</dbReference>
<proteinExistence type="predicted"/>
<dbReference type="Proteomes" id="UP000266720">
    <property type="component" value="Chromosome"/>
</dbReference>
<dbReference type="AlphaFoldDB" id="A0A3G1A6U5"/>
<dbReference type="Gene3D" id="1.20.5.820">
    <property type="entry name" value="Preprotein translocase SecE subunit"/>
    <property type="match status" value="1"/>
</dbReference>
<evidence type="ECO:0000313" key="3">
    <source>
        <dbReference type="Proteomes" id="UP000266720"/>
    </source>
</evidence>
<name>A0A3G1A6U5_9CREN</name>
<dbReference type="RefSeq" id="WP_020962291.1">
    <property type="nucleotide sequence ID" value="NZ_CP007493.1"/>
</dbReference>
<protein>
    <recommendedName>
        <fullName evidence="4">Protein translocase subunit SecE</fullName>
    </recommendedName>
</protein>
<evidence type="ECO:0008006" key="4">
    <source>
        <dbReference type="Google" id="ProtNLM"/>
    </source>
</evidence>
<dbReference type="EMBL" id="CP007493">
    <property type="protein sequence ID" value="AJB42716.1"/>
    <property type="molecule type" value="Genomic_DNA"/>
</dbReference>
<keyword evidence="1" id="KW-0812">Transmembrane</keyword>
<feature type="transmembrane region" description="Helical" evidence="1">
    <location>
        <begin position="67"/>
        <end position="86"/>
    </location>
</feature>
<evidence type="ECO:0000313" key="2">
    <source>
        <dbReference type="EMBL" id="AJB42716.1"/>
    </source>
</evidence>
<dbReference type="GeneID" id="25407084"/>
<dbReference type="InterPro" id="IPR023391">
    <property type="entry name" value="Prot_translocase_SecE_dom_sf"/>
</dbReference>
<sequence length="92" mass="10256">MSSKSGKLSDTIIRLLRMVSRPEPEEYKMMLRVVLIGLGLLGTIGFVFQLMGSFLEFAGLGGISREYVLLGGIIIIVVILVLAVYLRRREEI</sequence>
<feature type="transmembrane region" description="Helical" evidence="1">
    <location>
        <begin position="30"/>
        <end position="55"/>
    </location>
</feature>
<keyword evidence="1" id="KW-0472">Membrane</keyword>
<keyword evidence="1" id="KW-1133">Transmembrane helix</keyword>
<reference evidence="3" key="1">
    <citation type="book" date="2010" name="EXTREMOPHILES" publisher="0:0-0">
        <title>Complete genome sequences of ten hyperthermophilic archaea reveal their metabolic capabilities and possible ecological roles.</title>
        <editorList>
            <person name="?"/>
        </editorList>
        <authorList>
            <person name="Ravin N.V."/>
            <person name="Mardanov A.V."/>
            <person name="Bonch-Osmolovskaya E.A."/>
            <person name="Skryabin K.G."/>
        </authorList>
    </citation>
    <scope>NUCLEOTIDE SEQUENCE [LARGE SCALE GENOMIC DNA]</scope>
    <source>
        <strain evidence="3">1505</strain>
    </source>
</reference>
<gene>
    <name evidence="2" type="ORF">TCARB_1676</name>
</gene>